<dbReference type="PROSITE" id="PS51746">
    <property type="entry name" value="PPM_2"/>
    <property type="match status" value="1"/>
</dbReference>
<comment type="caution">
    <text evidence="15">The sequence shown here is derived from an EMBL/GenBank/DDBJ whole genome shotgun (WGS) entry which is preliminary data.</text>
</comment>
<evidence type="ECO:0000256" key="6">
    <source>
        <dbReference type="ARBA" id="ARBA00022801"/>
    </source>
</evidence>
<feature type="domain" description="PPM-type phosphatase" evidence="14">
    <location>
        <begin position="149"/>
        <end position="527"/>
    </location>
</feature>
<comment type="catalytic activity">
    <reaction evidence="11">
        <text>O-phospho-L-threonyl-[protein] + H2O = L-threonyl-[protein] + phosphate</text>
        <dbReference type="Rhea" id="RHEA:47004"/>
        <dbReference type="Rhea" id="RHEA-COMP:11060"/>
        <dbReference type="Rhea" id="RHEA-COMP:11605"/>
        <dbReference type="ChEBI" id="CHEBI:15377"/>
        <dbReference type="ChEBI" id="CHEBI:30013"/>
        <dbReference type="ChEBI" id="CHEBI:43474"/>
        <dbReference type="ChEBI" id="CHEBI:61977"/>
        <dbReference type="EC" id="3.1.3.16"/>
    </reaction>
</comment>
<dbReference type="CDD" id="cd00143">
    <property type="entry name" value="PP2Cc"/>
    <property type="match status" value="1"/>
</dbReference>
<dbReference type="GO" id="GO:0046872">
    <property type="term" value="F:metal ion binding"/>
    <property type="evidence" value="ECO:0007669"/>
    <property type="project" value="UniProtKB-KW"/>
</dbReference>
<evidence type="ECO:0000256" key="7">
    <source>
        <dbReference type="ARBA" id="ARBA00022842"/>
    </source>
</evidence>
<evidence type="ECO:0000256" key="1">
    <source>
        <dbReference type="ARBA" id="ARBA00001936"/>
    </source>
</evidence>
<evidence type="ECO:0000256" key="12">
    <source>
        <dbReference type="RuleBase" id="RU003465"/>
    </source>
</evidence>
<dbReference type="InterPro" id="IPR001932">
    <property type="entry name" value="PPM-type_phosphatase-like_dom"/>
</dbReference>
<dbReference type="PROSITE" id="PS01032">
    <property type="entry name" value="PPM_1"/>
    <property type="match status" value="1"/>
</dbReference>
<feature type="region of interest" description="Disordered" evidence="13">
    <location>
        <begin position="1"/>
        <end position="50"/>
    </location>
</feature>
<dbReference type="GO" id="GO:0004722">
    <property type="term" value="F:protein serine/threonine phosphatase activity"/>
    <property type="evidence" value="ECO:0007669"/>
    <property type="project" value="UniProtKB-EC"/>
</dbReference>
<evidence type="ECO:0000256" key="3">
    <source>
        <dbReference type="ARBA" id="ARBA00006702"/>
    </source>
</evidence>
<keyword evidence="9" id="KW-0464">Manganese</keyword>
<dbReference type="Pfam" id="PF00481">
    <property type="entry name" value="PP2C"/>
    <property type="match status" value="2"/>
</dbReference>
<dbReference type="InterPro" id="IPR015655">
    <property type="entry name" value="PP2C"/>
</dbReference>
<feature type="region of interest" description="Disordered" evidence="13">
    <location>
        <begin position="229"/>
        <end position="277"/>
    </location>
</feature>
<feature type="compositionally biased region" description="Low complexity" evidence="13">
    <location>
        <begin position="79"/>
        <end position="89"/>
    </location>
</feature>
<keyword evidence="5" id="KW-0479">Metal-binding</keyword>
<feature type="region of interest" description="Disordered" evidence="13">
    <location>
        <begin position="76"/>
        <end position="148"/>
    </location>
</feature>
<comment type="similarity">
    <text evidence="3 12">Belongs to the PP2C family.</text>
</comment>
<dbReference type="EMBL" id="JACEFO010001742">
    <property type="protein sequence ID" value="KAF8712593.1"/>
    <property type="molecule type" value="Genomic_DNA"/>
</dbReference>
<evidence type="ECO:0000256" key="5">
    <source>
        <dbReference type="ARBA" id="ARBA00022723"/>
    </source>
</evidence>
<evidence type="ECO:0000256" key="8">
    <source>
        <dbReference type="ARBA" id="ARBA00022912"/>
    </source>
</evidence>
<evidence type="ECO:0000259" key="14">
    <source>
        <dbReference type="PROSITE" id="PS51746"/>
    </source>
</evidence>
<dbReference type="SMART" id="SM00332">
    <property type="entry name" value="PP2Cc"/>
    <property type="match status" value="1"/>
</dbReference>
<sequence>MRGGPRPARPILTQVRCRSSRSFAGNSPPRRDDTWRRRREIPPSGWPATTDWFIRPVRRAGAGDMMASAGFNMPGGGDAAAASSSSSAAQECRLRRRRRLAPPPHRADAGAGGEKEKRVRPSSPSSSSSEEEAEVDDDQEQQQQPGRVAFGWVSVAGRSREMEDAVSLRPAFCTSWLDGSPIHFFGVFDGHGGSHVRTTPSIFYVPQPPDRLQMHEFLAEELATEAAAFRERGKQQQQQQPAAAEEEEGTTTTTTRSATSQAQHQVDDDDEQEEERAWRAALSRAFDRVDALASVACACGRPPCRCPLAGNSGIVGSTAVVALLVRGRLVVANCGDSRAVLCRGHAAVPLSVDHKVRGRPCRSRGHGRGRHVFGLAPETRTIPRHDEHVSVSRGHVGGGTRCRRDGWWVEATPAVDLLVGLARIEAAGGRVLYINGHRVRGILAMMLRPEVIAEPEITVTRRTPEDECLILATDGMWDVISNDCLQDDDVAAAAAAAARCSRAASLLVRLALGRAAWDNVSVIVVDLKHRGGS</sequence>
<comment type="cofactor">
    <cofactor evidence="1">
        <name>Mn(2+)</name>
        <dbReference type="ChEBI" id="CHEBI:29035"/>
    </cofactor>
</comment>
<reference evidence="15" key="1">
    <citation type="submission" date="2020-07" db="EMBL/GenBank/DDBJ databases">
        <title>Genome sequence and genetic diversity analysis of an under-domesticated orphan crop, white fonio (Digitaria exilis).</title>
        <authorList>
            <person name="Bennetzen J.L."/>
            <person name="Chen S."/>
            <person name="Ma X."/>
            <person name="Wang X."/>
            <person name="Yssel A.E.J."/>
            <person name="Chaluvadi S.R."/>
            <person name="Johnson M."/>
            <person name="Gangashetty P."/>
            <person name="Hamidou F."/>
            <person name="Sanogo M.D."/>
            <person name="Zwaenepoel A."/>
            <person name="Wallace J."/>
            <person name="Van De Peer Y."/>
            <person name="Van Deynze A."/>
        </authorList>
    </citation>
    <scope>NUCLEOTIDE SEQUENCE</scope>
    <source>
        <tissue evidence="15">Leaves</tissue>
    </source>
</reference>
<dbReference type="InterPro" id="IPR036457">
    <property type="entry name" value="PPM-type-like_dom_sf"/>
</dbReference>
<organism evidence="15 16">
    <name type="scientific">Digitaria exilis</name>
    <dbReference type="NCBI Taxonomy" id="1010633"/>
    <lineage>
        <taxon>Eukaryota</taxon>
        <taxon>Viridiplantae</taxon>
        <taxon>Streptophyta</taxon>
        <taxon>Embryophyta</taxon>
        <taxon>Tracheophyta</taxon>
        <taxon>Spermatophyta</taxon>
        <taxon>Magnoliopsida</taxon>
        <taxon>Liliopsida</taxon>
        <taxon>Poales</taxon>
        <taxon>Poaceae</taxon>
        <taxon>PACMAD clade</taxon>
        <taxon>Panicoideae</taxon>
        <taxon>Panicodae</taxon>
        <taxon>Paniceae</taxon>
        <taxon>Anthephorinae</taxon>
        <taxon>Digitaria</taxon>
    </lineage>
</organism>
<evidence type="ECO:0000256" key="11">
    <source>
        <dbReference type="ARBA" id="ARBA00048336"/>
    </source>
</evidence>
<feature type="compositionally biased region" description="Acidic residues" evidence="13">
    <location>
        <begin position="129"/>
        <end position="140"/>
    </location>
</feature>
<dbReference type="Gene3D" id="3.60.40.10">
    <property type="entry name" value="PPM-type phosphatase domain"/>
    <property type="match status" value="1"/>
</dbReference>
<keyword evidence="6 12" id="KW-0378">Hydrolase</keyword>
<protein>
    <recommendedName>
        <fullName evidence="4">protein-serine/threonine phosphatase</fullName>
        <ecNumber evidence="4">3.1.3.16</ecNumber>
    </recommendedName>
</protein>
<gene>
    <name evidence="15" type="ORF">HU200_028346</name>
</gene>
<dbReference type="AlphaFoldDB" id="A0A835BUD5"/>
<dbReference type="SUPFAM" id="SSF81606">
    <property type="entry name" value="PP2C-like"/>
    <property type="match status" value="1"/>
</dbReference>
<dbReference type="PANTHER" id="PTHR47992">
    <property type="entry name" value="PROTEIN PHOSPHATASE"/>
    <property type="match status" value="1"/>
</dbReference>
<evidence type="ECO:0000256" key="10">
    <source>
        <dbReference type="ARBA" id="ARBA00047761"/>
    </source>
</evidence>
<keyword evidence="7" id="KW-0460">Magnesium</keyword>
<feature type="compositionally biased region" description="Low complexity" evidence="13">
    <location>
        <begin position="250"/>
        <end position="264"/>
    </location>
</feature>
<comment type="cofactor">
    <cofactor evidence="2">
        <name>Mg(2+)</name>
        <dbReference type="ChEBI" id="CHEBI:18420"/>
    </cofactor>
</comment>
<keyword evidence="16" id="KW-1185">Reference proteome</keyword>
<dbReference type="InterPro" id="IPR000222">
    <property type="entry name" value="PP2C_BS"/>
</dbReference>
<name>A0A835BUD5_9POAL</name>
<dbReference type="OrthoDB" id="10264738at2759"/>
<feature type="compositionally biased region" description="Basic and acidic residues" evidence="13">
    <location>
        <begin position="105"/>
        <end position="119"/>
    </location>
</feature>
<evidence type="ECO:0000256" key="13">
    <source>
        <dbReference type="SAM" id="MobiDB-lite"/>
    </source>
</evidence>
<keyword evidence="8 12" id="KW-0904">Protein phosphatase</keyword>
<evidence type="ECO:0000256" key="2">
    <source>
        <dbReference type="ARBA" id="ARBA00001946"/>
    </source>
</evidence>
<evidence type="ECO:0000313" key="16">
    <source>
        <dbReference type="Proteomes" id="UP000636709"/>
    </source>
</evidence>
<accession>A0A835BUD5</accession>
<feature type="compositionally biased region" description="Polar residues" evidence="13">
    <location>
        <begin position="16"/>
        <end position="25"/>
    </location>
</feature>
<dbReference type="EC" id="3.1.3.16" evidence="4"/>
<evidence type="ECO:0000313" key="15">
    <source>
        <dbReference type="EMBL" id="KAF8712593.1"/>
    </source>
</evidence>
<comment type="catalytic activity">
    <reaction evidence="10">
        <text>O-phospho-L-seryl-[protein] + H2O = L-seryl-[protein] + phosphate</text>
        <dbReference type="Rhea" id="RHEA:20629"/>
        <dbReference type="Rhea" id="RHEA-COMP:9863"/>
        <dbReference type="Rhea" id="RHEA-COMP:11604"/>
        <dbReference type="ChEBI" id="CHEBI:15377"/>
        <dbReference type="ChEBI" id="CHEBI:29999"/>
        <dbReference type="ChEBI" id="CHEBI:43474"/>
        <dbReference type="ChEBI" id="CHEBI:83421"/>
        <dbReference type="EC" id="3.1.3.16"/>
    </reaction>
</comment>
<dbReference type="Proteomes" id="UP000636709">
    <property type="component" value="Unassembled WGS sequence"/>
</dbReference>
<proteinExistence type="inferred from homology"/>
<evidence type="ECO:0000256" key="4">
    <source>
        <dbReference type="ARBA" id="ARBA00013081"/>
    </source>
</evidence>
<evidence type="ECO:0000256" key="9">
    <source>
        <dbReference type="ARBA" id="ARBA00023211"/>
    </source>
</evidence>